<comment type="caution">
    <text evidence="2">The sequence shown here is derived from an EMBL/GenBank/DDBJ whole genome shotgun (WGS) entry which is preliminary data.</text>
</comment>
<keyword evidence="3" id="KW-1185">Reference proteome</keyword>
<feature type="transmembrane region" description="Helical" evidence="1">
    <location>
        <begin position="48"/>
        <end position="67"/>
    </location>
</feature>
<evidence type="ECO:0000313" key="2">
    <source>
        <dbReference type="EMBL" id="RAV23150.1"/>
    </source>
</evidence>
<name>A0A329MU91_9BACL</name>
<reference evidence="2 3" key="1">
    <citation type="journal article" date="2009" name="Int. J. Syst. Evol. Microbiol.">
        <title>Paenibacillus contaminans sp. nov., isolated from a contaminated laboratory plate.</title>
        <authorList>
            <person name="Chou J.H."/>
            <person name="Lee J.H."/>
            <person name="Lin M.C."/>
            <person name="Chang P.S."/>
            <person name="Arun A.B."/>
            <person name="Young C.C."/>
            <person name="Chen W.M."/>
        </authorList>
    </citation>
    <scope>NUCLEOTIDE SEQUENCE [LARGE SCALE GENOMIC DNA]</scope>
    <source>
        <strain evidence="2 3">CKOBP-6</strain>
    </source>
</reference>
<dbReference type="AlphaFoldDB" id="A0A329MU91"/>
<protein>
    <submittedName>
        <fullName evidence="2">Uncharacterized protein</fullName>
    </submittedName>
</protein>
<accession>A0A329MU91</accession>
<dbReference type="EMBL" id="QMFB01000001">
    <property type="protein sequence ID" value="RAV23150.1"/>
    <property type="molecule type" value="Genomic_DNA"/>
</dbReference>
<gene>
    <name evidence="2" type="ORF">DQG23_02850</name>
</gene>
<keyword evidence="1" id="KW-1133">Transmembrane helix</keyword>
<keyword evidence="1" id="KW-0472">Membrane</keyword>
<evidence type="ECO:0000313" key="3">
    <source>
        <dbReference type="Proteomes" id="UP000250369"/>
    </source>
</evidence>
<organism evidence="2 3">
    <name type="scientific">Paenibacillus contaminans</name>
    <dbReference type="NCBI Taxonomy" id="450362"/>
    <lineage>
        <taxon>Bacteria</taxon>
        <taxon>Bacillati</taxon>
        <taxon>Bacillota</taxon>
        <taxon>Bacilli</taxon>
        <taxon>Bacillales</taxon>
        <taxon>Paenibacillaceae</taxon>
        <taxon>Paenibacillus</taxon>
    </lineage>
</organism>
<dbReference type="Proteomes" id="UP000250369">
    <property type="component" value="Unassembled WGS sequence"/>
</dbReference>
<sequence>MLSRLMNKTVYGHAAANRLGWRFFLLFDPSVPGKKQKFDDLSKTLLKIYFHSIIMIIIINLIRYKLFQEATWSAGIRAGGSNGFHYDSPMIIFKNSHLQVMDIRFASLFVDEGDTRLYGAVQRIRLSRGRKYGGDFERYLLPTEAV</sequence>
<proteinExistence type="predicted"/>
<keyword evidence="1" id="KW-0812">Transmembrane</keyword>
<evidence type="ECO:0000256" key="1">
    <source>
        <dbReference type="SAM" id="Phobius"/>
    </source>
</evidence>